<dbReference type="EMBL" id="KV460225">
    <property type="protein sequence ID" value="OBT96879.1"/>
    <property type="molecule type" value="Genomic_DNA"/>
</dbReference>
<keyword evidence="3" id="KW-1185">Reference proteome</keyword>
<dbReference type="Proteomes" id="UP000091956">
    <property type="component" value="Unassembled WGS sequence"/>
</dbReference>
<dbReference type="RefSeq" id="XP_018130612.1">
    <property type="nucleotide sequence ID" value="XM_018274888.1"/>
</dbReference>
<reference evidence="2 3" key="1">
    <citation type="submission" date="2016-03" db="EMBL/GenBank/DDBJ databases">
        <title>Comparative genomics of Pseudogymnoascus destructans, the fungus causing white-nose syndrome of bats.</title>
        <authorList>
            <person name="Palmer J.M."/>
            <person name="Drees K.P."/>
            <person name="Foster J.T."/>
            <person name="Lindner D.L."/>
        </authorList>
    </citation>
    <scope>NUCLEOTIDE SEQUENCE [LARGE SCALE GENOMIC DNA]</scope>
    <source>
        <strain evidence="2 3">UAMH 10579</strain>
    </source>
</reference>
<evidence type="ECO:0000313" key="2">
    <source>
        <dbReference type="EMBL" id="OBT96879.1"/>
    </source>
</evidence>
<accession>A0A1B8GM17</accession>
<keyword evidence="1" id="KW-0472">Membrane</keyword>
<name>A0A1B8GM17_9PEZI</name>
<sequence>MPPLDAPAAQQRRRILFVRRRMIPPRLFLSYLNYILIIIFVILFGNILYFLYSAPHCDEHSGLLCWNTPSRVTDLDIIGINAGGVSGRDIPPP</sequence>
<gene>
    <name evidence="2" type="ORF">VE01_05424</name>
</gene>
<keyword evidence="1" id="KW-1133">Transmembrane helix</keyword>
<dbReference type="GeneID" id="28838810"/>
<evidence type="ECO:0000256" key="1">
    <source>
        <dbReference type="SAM" id="Phobius"/>
    </source>
</evidence>
<proteinExistence type="predicted"/>
<keyword evidence="1" id="KW-0812">Transmembrane</keyword>
<reference evidence="3" key="2">
    <citation type="journal article" date="2018" name="Nat. Commun.">
        <title>Extreme sensitivity to ultraviolet light in the fungal pathogen causing white-nose syndrome of bats.</title>
        <authorList>
            <person name="Palmer J.M."/>
            <person name="Drees K.P."/>
            <person name="Foster J.T."/>
            <person name="Lindner D.L."/>
        </authorList>
    </citation>
    <scope>NUCLEOTIDE SEQUENCE [LARGE SCALE GENOMIC DNA]</scope>
    <source>
        <strain evidence="3">UAMH 10579</strain>
    </source>
</reference>
<feature type="non-terminal residue" evidence="2">
    <location>
        <position position="93"/>
    </location>
</feature>
<dbReference type="AlphaFoldDB" id="A0A1B8GM17"/>
<organism evidence="2 3">
    <name type="scientific">Pseudogymnoascus verrucosus</name>
    <dbReference type="NCBI Taxonomy" id="342668"/>
    <lineage>
        <taxon>Eukaryota</taxon>
        <taxon>Fungi</taxon>
        <taxon>Dikarya</taxon>
        <taxon>Ascomycota</taxon>
        <taxon>Pezizomycotina</taxon>
        <taxon>Leotiomycetes</taxon>
        <taxon>Thelebolales</taxon>
        <taxon>Thelebolaceae</taxon>
        <taxon>Pseudogymnoascus</taxon>
    </lineage>
</organism>
<feature type="transmembrane region" description="Helical" evidence="1">
    <location>
        <begin position="28"/>
        <end position="52"/>
    </location>
</feature>
<evidence type="ECO:0000313" key="3">
    <source>
        <dbReference type="Proteomes" id="UP000091956"/>
    </source>
</evidence>
<protein>
    <submittedName>
        <fullName evidence="2">Uncharacterized protein</fullName>
    </submittedName>
</protein>